<dbReference type="PANTHER" id="PTHR11062:SF268">
    <property type="entry name" value="FAMILY PROTEIN, PUTATIVE, EXPRESSED-RELATED"/>
    <property type="match status" value="1"/>
</dbReference>
<dbReference type="STRING" id="4615.A0A199V6F9"/>
<dbReference type="GO" id="GO:0016757">
    <property type="term" value="F:glycosyltransferase activity"/>
    <property type="evidence" value="ECO:0007669"/>
    <property type="project" value="UniProtKB-KW"/>
</dbReference>
<keyword evidence="4" id="KW-0735">Signal-anchor</keyword>
<name>A0A199V6F9_ANACO</name>
<dbReference type="EMBL" id="LSRQ01003012">
    <property type="protein sequence ID" value="OAY72654.1"/>
    <property type="molecule type" value="Genomic_DNA"/>
</dbReference>
<evidence type="ECO:0000256" key="5">
    <source>
        <dbReference type="ARBA" id="ARBA00023034"/>
    </source>
</evidence>
<evidence type="ECO:0000256" key="2">
    <source>
        <dbReference type="ARBA" id="ARBA00010271"/>
    </source>
</evidence>
<evidence type="ECO:0000256" key="4">
    <source>
        <dbReference type="ARBA" id="ARBA00022968"/>
    </source>
</evidence>
<sequence length="146" mass="16891">MEDSILQGCIPVIIQVQKAFLVSALSSTEDGIFLPYENVLNYKSFAVRIQEDDIPNLVKILRAINETEIEFMLANVRGIWQRFLYRDSILLEAERQKKVFSKEDDWSVELSKLGKEDDVFSTFIQMVTRDPVIDASSRYGDFNFQV</sequence>
<evidence type="ECO:0000313" key="7">
    <source>
        <dbReference type="EMBL" id="OAY72654.1"/>
    </source>
</evidence>
<feature type="domain" description="Exostosin GT47" evidence="6">
    <location>
        <begin position="2"/>
        <end position="64"/>
    </location>
</feature>
<evidence type="ECO:0000259" key="6">
    <source>
        <dbReference type="Pfam" id="PF03016"/>
    </source>
</evidence>
<dbReference type="InterPro" id="IPR040911">
    <property type="entry name" value="Exostosin_GT47"/>
</dbReference>
<accession>A0A199V6F9</accession>
<keyword evidence="5" id="KW-0333">Golgi apparatus</keyword>
<comment type="subcellular location">
    <subcellularLocation>
        <location evidence="1">Golgi apparatus membrane</location>
        <topology evidence="1">Single-pass type II membrane protein</topology>
    </subcellularLocation>
</comment>
<gene>
    <name evidence="7" type="ORF">ACMD2_26845</name>
</gene>
<organism evidence="7 8">
    <name type="scientific">Ananas comosus</name>
    <name type="common">Pineapple</name>
    <name type="synonym">Ananas ananas</name>
    <dbReference type="NCBI Taxonomy" id="4615"/>
    <lineage>
        <taxon>Eukaryota</taxon>
        <taxon>Viridiplantae</taxon>
        <taxon>Streptophyta</taxon>
        <taxon>Embryophyta</taxon>
        <taxon>Tracheophyta</taxon>
        <taxon>Spermatophyta</taxon>
        <taxon>Magnoliopsida</taxon>
        <taxon>Liliopsida</taxon>
        <taxon>Poales</taxon>
        <taxon>Bromeliaceae</taxon>
        <taxon>Bromelioideae</taxon>
        <taxon>Ananas</taxon>
    </lineage>
</organism>
<comment type="caution">
    <text evidence="7">The sequence shown here is derived from an EMBL/GenBank/DDBJ whole genome shotgun (WGS) entry which is preliminary data.</text>
</comment>
<dbReference type="PANTHER" id="PTHR11062">
    <property type="entry name" value="EXOSTOSIN HEPARAN SULFATE GLYCOSYLTRANSFERASE -RELATED"/>
    <property type="match status" value="1"/>
</dbReference>
<evidence type="ECO:0000256" key="1">
    <source>
        <dbReference type="ARBA" id="ARBA00004323"/>
    </source>
</evidence>
<keyword evidence="3" id="KW-0808">Transferase</keyword>
<dbReference type="AlphaFoldDB" id="A0A199V6F9"/>
<evidence type="ECO:0000313" key="8">
    <source>
        <dbReference type="Proteomes" id="UP000092600"/>
    </source>
</evidence>
<keyword evidence="3" id="KW-0328">Glycosyltransferase</keyword>
<proteinExistence type="inferred from homology"/>
<dbReference type="Pfam" id="PF03016">
    <property type="entry name" value="Exostosin_GT47"/>
    <property type="match status" value="1"/>
</dbReference>
<dbReference type="InterPro" id="IPR004263">
    <property type="entry name" value="Exostosin"/>
</dbReference>
<protein>
    <recommendedName>
        <fullName evidence="6">Exostosin GT47 domain-containing protein</fullName>
    </recommendedName>
</protein>
<comment type="similarity">
    <text evidence="2">Belongs to the glycosyltransferase 47 family.</text>
</comment>
<dbReference type="Proteomes" id="UP000092600">
    <property type="component" value="Unassembled WGS sequence"/>
</dbReference>
<evidence type="ECO:0000256" key="3">
    <source>
        <dbReference type="ARBA" id="ARBA00022676"/>
    </source>
</evidence>
<reference evidence="7 8" key="1">
    <citation type="journal article" date="2016" name="DNA Res.">
        <title>The draft genome of MD-2 pineapple using hybrid error correction of long reads.</title>
        <authorList>
            <person name="Redwan R.M."/>
            <person name="Saidin A."/>
            <person name="Kumar S.V."/>
        </authorList>
    </citation>
    <scope>NUCLEOTIDE SEQUENCE [LARGE SCALE GENOMIC DNA]</scope>
    <source>
        <strain evidence="8">cv. MD2</strain>
        <tissue evidence="7">Leaf</tissue>
    </source>
</reference>
<keyword evidence="4" id="KW-0812">Transmembrane</keyword>
<dbReference type="GO" id="GO:0000139">
    <property type="term" value="C:Golgi membrane"/>
    <property type="evidence" value="ECO:0007669"/>
    <property type="project" value="UniProtKB-SubCell"/>
</dbReference>